<evidence type="ECO:0000259" key="7">
    <source>
        <dbReference type="PROSITE" id="PS50106"/>
    </source>
</evidence>
<gene>
    <name evidence="8" type="ORF">KEM10_03495</name>
</gene>
<dbReference type="SMART" id="SM00228">
    <property type="entry name" value="PDZ"/>
    <property type="match status" value="2"/>
</dbReference>
<proteinExistence type="inferred from homology"/>
<sequence length="492" mass="52718">MNTKKYFLAFFVAVVSSVLAVIVYSNIVEPEKEVRYVHESSVPVANVNLPQSNGQLPDLTYASEKSVHAVVHVKTVSRGQSYGGSGNPLFDYFFGPGSGYNREPAPVMGAGSGVILTTDGYIVTNNHVIDGAEQIEVVLNDKRTFTAKLVGTDPNSDIALLKIDAKNLPYLSYGDSDGIKVGEWVLAVGNPFNLTSTVTAGIVSAKARSINIIANGRQNYGIESFIQTDAAVNPGNSGGALVNQRGELVGINTAIASRTGSYSGYSFAVPVSIAKKVVADLMEYGEVQRALLGVSILDVSKESLAQFDLEPMEKMEGVLVGGVSENGGAAEAGIRKADIILSVDGDKVNSVPQLQERVSRHRPGEVVNIMVLRDGKKKTFNVTLRNIRGTTGILTRSSDDLTLGATLKELSDKEKYRLGIRYGIQVESLSEGSLQNSGIKEGYIITKANKIAIESVEDFKEVVKSVEIGDGLFLTGIYPNGRVAYYAINIHE</sequence>
<dbReference type="PANTHER" id="PTHR22939:SF129">
    <property type="entry name" value="SERINE PROTEASE HTRA2, MITOCHONDRIAL"/>
    <property type="match status" value="1"/>
</dbReference>
<dbReference type="RefSeq" id="WP_212213588.1">
    <property type="nucleotide sequence ID" value="NZ_JAGUCO010000002.1"/>
</dbReference>
<dbReference type="NCBIfam" id="TIGR02037">
    <property type="entry name" value="degP_htrA_DO"/>
    <property type="match status" value="1"/>
</dbReference>
<keyword evidence="3" id="KW-0732">Signal</keyword>
<feature type="domain" description="PDZ" evidence="7">
    <location>
        <begin position="281"/>
        <end position="375"/>
    </location>
</feature>
<dbReference type="SUPFAM" id="SSF50156">
    <property type="entry name" value="PDZ domain-like"/>
    <property type="match status" value="2"/>
</dbReference>
<dbReference type="InterPro" id="IPR001940">
    <property type="entry name" value="Peptidase_S1C"/>
</dbReference>
<keyword evidence="2" id="KW-0645">Protease</keyword>
<evidence type="ECO:0000256" key="6">
    <source>
        <dbReference type="ARBA" id="ARBA00022825"/>
    </source>
</evidence>
<dbReference type="SUPFAM" id="SSF50494">
    <property type="entry name" value="Trypsin-like serine proteases"/>
    <property type="match status" value="1"/>
</dbReference>
<dbReference type="PRINTS" id="PR00834">
    <property type="entry name" value="PROTEASES2C"/>
</dbReference>
<evidence type="ECO:0000313" key="9">
    <source>
        <dbReference type="Proteomes" id="UP000708576"/>
    </source>
</evidence>
<keyword evidence="5" id="KW-0378">Hydrolase</keyword>
<dbReference type="PANTHER" id="PTHR22939">
    <property type="entry name" value="SERINE PROTEASE FAMILY S1C HTRA-RELATED"/>
    <property type="match status" value="1"/>
</dbReference>
<reference evidence="8 9" key="1">
    <citation type="journal article" date="2015" name="Int. J. Syst. Evol. Microbiol.">
        <title>Carboxylicivirga linearis sp. nov., isolated from a sea cucumber culture pond.</title>
        <authorList>
            <person name="Wang F.Q."/>
            <person name="Zhou Y.X."/>
            <person name="Lin X.Z."/>
            <person name="Chen G.J."/>
            <person name="Du Z.J."/>
        </authorList>
    </citation>
    <scope>NUCLEOTIDE SEQUENCE [LARGE SCALE GENOMIC DNA]</scope>
    <source>
        <strain evidence="8 9">FB218</strain>
    </source>
</reference>
<accession>A0ABS5JR89</accession>
<dbReference type="InterPro" id="IPR036034">
    <property type="entry name" value="PDZ_sf"/>
</dbReference>
<dbReference type="Gene3D" id="2.40.10.120">
    <property type="match status" value="1"/>
</dbReference>
<evidence type="ECO:0000256" key="2">
    <source>
        <dbReference type="ARBA" id="ARBA00022670"/>
    </source>
</evidence>
<evidence type="ECO:0000256" key="1">
    <source>
        <dbReference type="ARBA" id="ARBA00010541"/>
    </source>
</evidence>
<comment type="caution">
    <text evidence="8">The sequence shown here is derived from an EMBL/GenBank/DDBJ whole genome shotgun (WGS) entry which is preliminary data.</text>
</comment>
<dbReference type="Gene3D" id="2.30.42.10">
    <property type="match status" value="2"/>
</dbReference>
<evidence type="ECO:0000256" key="4">
    <source>
        <dbReference type="ARBA" id="ARBA00022737"/>
    </source>
</evidence>
<dbReference type="InterPro" id="IPR011782">
    <property type="entry name" value="Pept_S1C_Do"/>
</dbReference>
<dbReference type="EMBL" id="JAGUCO010000002">
    <property type="protein sequence ID" value="MBS2097328.1"/>
    <property type="molecule type" value="Genomic_DNA"/>
</dbReference>
<dbReference type="InterPro" id="IPR009003">
    <property type="entry name" value="Peptidase_S1_PA"/>
</dbReference>
<name>A0ABS5JR89_9BACT</name>
<protein>
    <submittedName>
        <fullName evidence="8">Do family serine endopeptidase</fullName>
    </submittedName>
</protein>
<evidence type="ECO:0000313" key="8">
    <source>
        <dbReference type="EMBL" id="MBS2097328.1"/>
    </source>
</evidence>
<dbReference type="Pfam" id="PF13180">
    <property type="entry name" value="PDZ_2"/>
    <property type="match status" value="1"/>
</dbReference>
<evidence type="ECO:0000256" key="5">
    <source>
        <dbReference type="ARBA" id="ARBA00022801"/>
    </source>
</evidence>
<keyword evidence="4" id="KW-0677">Repeat</keyword>
<keyword evidence="9" id="KW-1185">Reference proteome</keyword>
<dbReference type="Pfam" id="PF13365">
    <property type="entry name" value="Trypsin_2"/>
    <property type="match status" value="1"/>
</dbReference>
<dbReference type="Proteomes" id="UP000708576">
    <property type="component" value="Unassembled WGS sequence"/>
</dbReference>
<dbReference type="PROSITE" id="PS50106">
    <property type="entry name" value="PDZ"/>
    <property type="match status" value="1"/>
</dbReference>
<comment type="similarity">
    <text evidence="1">Belongs to the peptidase S1C family.</text>
</comment>
<keyword evidence="6" id="KW-0720">Serine protease</keyword>
<dbReference type="InterPro" id="IPR001478">
    <property type="entry name" value="PDZ"/>
</dbReference>
<organism evidence="8 9">
    <name type="scientific">Carboxylicivirga linearis</name>
    <dbReference type="NCBI Taxonomy" id="1628157"/>
    <lineage>
        <taxon>Bacteria</taxon>
        <taxon>Pseudomonadati</taxon>
        <taxon>Bacteroidota</taxon>
        <taxon>Bacteroidia</taxon>
        <taxon>Marinilabiliales</taxon>
        <taxon>Marinilabiliaceae</taxon>
        <taxon>Carboxylicivirga</taxon>
    </lineage>
</organism>
<evidence type="ECO:0000256" key="3">
    <source>
        <dbReference type="ARBA" id="ARBA00022729"/>
    </source>
</evidence>